<dbReference type="Proteomes" id="UP000007494">
    <property type="component" value="Chromosome VI"/>
</dbReference>
<dbReference type="eggNOG" id="KOG1522">
    <property type="taxonomic scope" value="Eukaryota"/>
</dbReference>
<reference evidence="6" key="1">
    <citation type="submission" date="2011-02" db="EMBL/GenBank/DDBJ databases">
        <authorList>
            <person name="Aslett M."/>
        </authorList>
    </citation>
    <scope>NUCLEOTIDE SEQUENCE</scope>
    <source>
        <strain evidence="6">Liverpool</strain>
    </source>
</reference>
<feature type="compositionally biased region" description="Low complexity" evidence="4">
    <location>
        <begin position="26"/>
        <end position="46"/>
    </location>
</feature>
<dbReference type="InterPro" id="IPR036603">
    <property type="entry name" value="RBP11-like"/>
</dbReference>
<evidence type="ECO:0000259" key="5">
    <source>
        <dbReference type="SMART" id="SM00662"/>
    </source>
</evidence>
<name>F0VDH1_NEOCL</name>
<reference evidence="6" key="2">
    <citation type="submission" date="2011-03" db="EMBL/GenBank/DDBJ databases">
        <title>Comparative genomics and transcriptomics of Neospora caninum and Toxoplasma gondii.</title>
        <authorList>
            <person name="Reid A.J."/>
            <person name="Sohal A."/>
            <person name="Harris D."/>
            <person name="Quail M."/>
            <person name="Sanders M."/>
            <person name="Berriman M."/>
            <person name="Wastling J.M."/>
            <person name="Pain A."/>
        </authorList>
    </citation>
    <scope>NUCLEOTIDE SEQUENCE</scope>
    <source>
        <strain evidence="6">Liverpool</strain>
    </source>
</reference>
<dbReference type="EMBL" id="LN714480">
    <property type="protein sequence ID" value="CEL65721.1"/>
    <property type="molecule type" value="Genomic_DNA"/>
</dbReference>
<dbReference type="InterPro" id="IPR001514">
    <property type="entry name" value="DNA-dir_RNA_pol_30-40kDasu_CS"/>
</dbReference>
<dbReference type="GeneID" id="13444316"/>
<dbReference type="SUPFAM" id="SSF55257">
    <property type="entry name" value="RBP11-like subunits of RNA polymerase"/>
    <property type="match status" value="1"/>
</dbReference>
<dbReference type="GO" id="GO:0005665">
    <property type="term" value="C:RNA polymerase II, core complex"/>
    <property type="evidence" value="ECO:0007669"/>
    <property type="project" value="TreeGrafter"/>
</dbReference>
<dbReference type="PANTHER" id="PTHR11800">
    <property type="entry name" value="DNA-DIRECTED RNA POLYMERASE"/>
    <property type="match status" value="1"/>
</dbReference>
<dbReference type="InterPro" id="IPR050518">
    <property type="entry name" value="Rpo3/RPB3_RNA_Pol_subunit"/>
</dbReference>
<organism evidence="6 8">
    <name type="scientific">Neospora caninum (strain Liverpool)</name>
    <dbReference type="NCBI Taxonomy" id="572307"/>
    <lineage>
        <taxon>Eukaryota</taxon>
        <taxon>Sar</taxon>
        <taxon>Alveolata</taxon>
        <taxon>Apicomplexa</taxon>
        <taxon>Conoidasida</taxon>
        <taxon>Coccidia</taxon>
        <taxon>Eucoccidiorida</taxon>
        <taxon>Eimeriorina</taxon>
        <taxon>Sarcocystidae</taxon>
        <taxon>Neospora</taxon>
    </lineage>
</organism>
<feature type="region of interest" description="Disordered" evidence="4">
    <location>
        <begin position="1"/>
        <end position="88"/>
    </location>
</feature>
<evidence type="ECO:0000256" key="3">
    <source>
        <dbReference type="ARBA" id="ARBA00025804"/>
    </source>
</evidence>
<evidence type="ECO:0000313" key="8">
    <source>
        <dbReference type="Proteomes" id="UP000007494"/>
    </source>
</evidence>
<dbReference type="InterPro" id="IPR036643">
    <property type="entry name" value="RNApol_insert_sf"/>
</dbReference>
<dbReference type="SUPFAM" id="SSF56553">
    <property type="entry name" value="Insert subdomain of RNA polymerase alpha subunit"/>
    <property type="match status" value="1"/>
</dbReference>
<dbReference type="FunCoup" id="F0VDH1">
    <property type="interactions" value="421"/>
</dbReference>
<protein>
    <submittedName>
        <fullName evidence="7">DNA-directed RNA polymerase II subunit RPB3</fullName>
    </submittedName>
</protein>
<reference evidence="8" key="3">
    <citation type="journal article" date="2012" name="PLoS Pathog.">
        <title>Comparative genomics of the apicomplexan parasites Toxoplasma gondii and Neospora caninum: Coccidia differing in host range and transmission strategy.</title>
        <authorList>
            <person name="Reid A.J."/>
            <person name="Vermont S.J."/>
            <person name="Cotton J.A."/>
            <person name="Harris D."/>
            <person name="Hill-Cawthorne G.A."/>
            <person name="Konen-Waisman S."/>
            <person name="Latham S.M."/>
            <person name="Mourier T."/>
            <person name="Norton R."/>
            <person name="Quail M.A."/>
            <person name="Sanders M."/>
            <person name="Shanmugam D."/>
            <person name="Sohal A."/>
            <person name="Wasmuth J.D."/>
            <person name="Brunk B."/>
            <person name="Grigg M.E."/>
            <person name="Howard J.C."/>
            <person name="Parkinson J."/>
            <person name="Roos D.S."/>
            <person name="Trees A.J."/>
            <person name="Berriman M."/>
            <person name="Pain A."/>
            <person name="Wastling J.M."/>
        </authorList>
    </citation>
    <scope>NUCLEOTIDE SEQUENCE [LARGE SCALE GENOMIC DNA]</scope>
    <source>
        <strain evidence="8">Liverpool</strain>
    </source>
</reference>
<dbReference type="EMBL" id="FR823387">
    <property type="protein sequence ID" value="CBZ51764.1"/>
    <property type="molecule type" value="Genomic_DNA"/>
</dbReference>
<dbReference type="Gene3D" id="3.30.1360.10">
    <property type="entry name" value="RNA polymerase, RBP11-like subunit"/>
    <property type="match status" value="1"/>
</dbReference>
<dbReference type="SMART" id="SM00662">
    <property type="entry name" value="RPOLD"/>
    <property type="match status" value="1"/>
</dbReference>
<dbReference type="Pfam" id="PF01000">
    <property type="entry name" value="RNA_pol_A_bac"/>
    <property type="match status" value="1"/>
</dbReference>
<keyword evidence="8" id="KW-1185">Reference proteome</keyword>
<dbReference type="Pfam" id="PF01193">
    <property type="entry name" value="RNA_pol_L"/>
    <property type="match status" value="1"/>
</dbReference>
<feature type="compositionally biased region" description="Basic and acidic residues" evidence="4">
    <location>
        <begin position="69"/>
        <end position="79"/>
    </location>
</feature>
<feature type="domain" description="DNA-directed RNA polymerase RpoA/D/Rpb3-type" evidence="5">
    <location>
        <begin position="173"/>
        <end position="465"/>
    </location>
</feature>
<dbReference type="GO" id="GO:0046983">
    <property type="term" value="F:protein dimerization activity"/>
    <property type="evidence" value="ECO:0007669"/>
    <property type="project" value="InterPro"/>
</dbReference>
<dbReference type="GO" id="GO:0003677">
    <property type="term" value="F:DNA binding"/>
    <property type="evidence" value="ECO:0007669"/>
    <property type="project" value="InterPro"/>
</dbReference>
<dbReference type="PANTHER" id="PTHR11800:SF2">
    <property type="entry name" value="DNA-DIRECTED RNA POLYMERASE II SUBUNIT RPB3"/>
    <property type="match status" value="1"/>
</dbReference>
<dbReference type="GO" id="GO:0003899">
    <property type="term" value="F:DNA-directed RNA polymerase activity"/>
    <property type="evidence" value="ECO:0007669"/>
    <property type="project" value="InterPro"/>
</dbReference>
<keyword evidence="2" id="KW-0804">Transcription</keyword>
<reference evidence="7" key="4">
    <citation type="journal article" date="2015" name="PLoS ONE">
        <title>Comprehensive Evaluation of Toxoplasma gondii VEG and Neospora caninum LIV Genomes with Tachyzoite Stage Transcriptome and Proteome Defines Novel Transcript Features.</title>
        <authorList>
            <person name="Ramaprasad A."/>
            <person name="Mourier T."/>
            <person name="Naeem R."/>
            <person name="Malas T.B."/>
            <person name="Moussa E."/>
            <person name="Panigrahi A."/>
            <person name="Vermont S.J."/>
            <person name="Otto T.D."/>
            <person name="Wastling J."/>
            <person name="Pain A."/>
        </authorList>
    </citation>
    <scope>NUCLEOTIDE SEQUENCE</scope>
    <source>
        <strain evidence="7">Liverpool</strain>
    </source>
</reference>
<dbReference type="PROSITE" id="PS00446">
    <property type="entry name" value="RNA_POL_D_30KD"/>
    <property type="match status" value="1"/>
</dbReference>
<feature type="region of interest" description="Disordered" evidence="4">
    <location>
        <begin position="473"/>
        <end position="514"/>
    </location>
</feature>
<dbReference type="AlphaFoldDB" id="F0VDH1"/>
<evidence type="ECO:0000313" key="7">
    <source>
        <dbReference type="EMBL" id="CEL65721.1"/>
    </source>
</evidence>
<dbReference type="CDD" id="cd07031">
    <property type="entry name" value="RNAP_II_RPB3"/>
    <property type="match status" value="1"/>
</dbReference>
<evidence type="ECO:0000256" key="1">
    <source>
        <dbReference type="ARBA" id="ARBA00022478"/>
    </source>
</evidence>
<evidence type="ECO:0000256" key="4">
    <source>
        <dbReference type="SAM" id="MobiDB-lite"/>
    </source>
</evidence>
<dbReference type="InterPro" id="IPR011263">
    <property type="entry name" value="DNA-dir_RNA_pol_RpoA/D/Rpb3"/>
</dbReference>
<dbReference type="VEuPathDB" id="ToxoDB:NCLIV_015560"/>
<proteinExistence type="inferred from homology"/>
<comment type="similarity">
    <text evidence="3">Belongs to the archaeal Rpo3/eukaryotic RPB3 RNA polymerase subunit family.</text>
</comment>
<dbReference type="Gene3D" id="2.170.120.12">
    <property type="entry name" value="DNA-directed RNA polymerase, insert domain"/>
    <property type="match status" value="1"/>
</dbReference>
<keyword evidence="1 7" id="KW-0240">DNA-directed RNA polymerase</keyword>
<dbReference type="InterPro" id="IPR022842">
    <property type="entry name" value="RNAP_Rpo3/Rpb3/RPAC1"/>
</dbReference>
<dbReference type="OrthoDB" id="270173at2759"/>
<dbReference type="GO" id="GO:0006366">
    <property type="term" value="P:transcription by RNA polymerase II"/>
    <property type="evidence" value="ECO:0007669"/>
    <property type="project" value="TreeGrafter"/>
</dbReference>
<evidence type="ECO:0000256" key="2">
    <source>
        <dbReference type="ARBA" id="ARBA00023163"/>
    </source>
</evidence>
<dbReference type="InParanoid" id="F0VDH1"/>
<dbReference type="HAMAP" id="MF_00320">
    <property type="entry name" value="RNApol_arch_Rpo3"/>
    <property type="match status" value="1"/>
</dbReference>
<evidence type="ECO:0000313" key="6">
    <source>
        <dbReference type="EMBL" id="CBZ51764.1"/>
    </source>
</evidence>
<accession>F0VDH1</accession>
<dbReference type="RefSeq" id="XP_003881797.1">
    <property type="nucleotide sequence ID" value="XM_003881748.1"/>
</dbReference>
<dbReference type="InterPro" id="IPR011262">
    <property type="entry name" value="DNA-dir_RNA_pol_insert"/>
</dbReference>
<sequence>MDSFFSQPVPGPGASQQHDSFSSSHASALGQGNAAGLGASDAAVAGPSGRGRGAQLAGPTHAGPGVEAEDGRGVSKEEAPQGGLSAQFSGKGDYFSSLLSKREGEQAGRFERDTFGAVSGGQAPASASGLLTTAFPGAAFPSGGAFMGLTGTGAVGSMAYEPSIVVKEVSPSKVQFLLENCDVSIANALRRVMIAEVPTLAIDLVTVYENTSVLHDEYISHRLGLLPIDSTRVAEFVNREDCDCADHCPRCSVQYALDVVCQNDSLLVTHRDIVADNAGRGTALAPGGGFLDLSCPMPVPLPREMQQKEMDGIPIVKLRRNQSVNMRMTAIKGMGKLHAKWSPVATASYKFEPEISFEEDQLARAPAEVKRQIAASCPRDVFAFIDDTATGGNGMLRVENKINCIYCDQCKIKAQDLGYRKLVRVEPNERKFYFTVESTGVMPAEQIVEMAFDILLNKVTELDGLVAQASTRATGHLRSSPGAPGLGNAESAGETGGDRAGAAAPGGVVRLDLD</sequence>
<feature type="compositionally biased region" description="Polar residues" evidence="4">
    <location>
        <begin position="14"/>
        <end position="25"/>
    </location>
</feature>
<gene>
    <name evidence="7" type="ORF">BN1204_015560</name>
    <name evidence="6" type="ORF">NCLIV_015560</name>
</gene>